<evidence type="ECO:0000256" key="6">
    <source>
        <dbReference type="SAM" id="MobiDB-lite"/>
    </source>
</evidence>
<dbReference type="VEuPathDB" id="FungiDB:AB675_6035"/>
<feature type="domain" description="Major facilitator superfamily (MFS) profile" evidence="8">
    <location>
        <begin position="74"/>
        <end position="515"/>
    </location>
</feature>
<feature type="transmembrane region" description="Helical" evidence="7">
    <location>
        <begin position="107"/>
        <end position="126"/>
    </location>
</feature>
<dbReference type="EMBL" id="LFJN01000027">
    <property type="protein sequence ID" value="KPI36902.1"/>
    <property type="molecule type" value="Genomic_DNA"/>
</dbReference>
<dbReference type="AlphaFoldDB" id="A0A0N1NWJ4"/>
<proteinExistence type="predicted"/>
<dbReference type="GeneID" id="28738177"/>
<name>A0A0N1NWJ4_9EURO</name>
<evidence type="ECO:0000256" key="1">
    <source>
        <dbReference type="ARBA" id="ARBA00004141"/>
    </source>
</evidence>
<dbReference type="InterPro" id="IPR020846">
    <property type="entry name" value="MFS_dom"/>
</dbReference>
<gene>
    <name evidence="9" type="ORF">AB675_6035</name>
</gene>
<dbReference type="FunFam" id="1.20.1250.20:FF:000013">
    <property type="entry name" value="MFS general substrate transporter"/>
    <property type="match status" value="1"/>
</dbReference>
<evidence type="ECO:0000256" key="5">
    <source>
        <dbReference type="ARBA" id="ARBA00023136"/>
    </source>
</evidence>
<dbReference type="InterPro" id="IPR036259">
    <property type="entry name" value="MFS_trans_sf"/>
</dbReference>
<feature type="transmembrane region" description="Helical" evidence="7">
    <location>
        <begin position="138"/>
        <end position="159"/>
    </location>
</feature>
<accession>A0A0N1NWJ4</accession>
<dbReference type="InterPro" id="IPR011701">
    <property type="entry name" value="MFS"/>
</dbReference>
<evidence type="ECO:0000256" key="7">
    <source>
        <dbReference type="SAM" id="Phobius"/>
    </source>
</evidence>
<keyword evidence="5 7" id="KW-0472">Membrane</keyword>
<evidence type="ECO:0000256" key="4">
    <source>
        <dbReference type="ARBA" id="ARBA00022989"/>
    </source>
</evidence>
<feature type="transmembrane region" description="Helical" evidence="7">
    <location>
        <begin position="404"/>
        <end position="425"/>
    </location>
</feature>
<feature type="transmembrane region" description="Helical" evidence="7">
    <location>
        <begin position="350"/>
        <end position="369"/>
    </location>
</feature>
<feature type="transmembrane region" description="Helical" evidence="7">
    <location>
        <begin position="437"/>
        <end position="457"/>
    </location>
</feature>
<comment type="caution">
    <text evidence="9">The sequence shown here is derived from an EMBL/GenBank/DDBJ whole genome shotgun (WGS) entry which is preliminary data.</text>
</comment>
<dbReference type="Proteomes" id="UP000038010">
    <property type="component" value="Unassembled WGS sequence"/>
</dbReference>
<sequence>MSTKSSLDGRTLDGGSPERKTEHVEGNAERTKIEEIYNRSDVARDLPIEQALEGHLDQDPKRLRRIRRRLDVRLTAMLAILYLFAFIDRANLGNANIAGMGKDLNLTVGSRYSIVTMIFFVGYAVVDIPSTLLMKKLTASLMIPSVCLLFGVITIGQGFTHHWGQLAVCRILLGLFEGFFLPGTIFLLQVWYTRFEYQKRMAGYYVIGIGSSGLSGLLAYGIEKMDGTSGLAGWRWIFIIEGVASCAFALLAYAVLIDLPEDATRRNRLGLPPFLTKEDAAVLIAHIERDRGDAQTEKFGWREMCRHFKDWMCWEFGLYVLLNNVSLYAFSFFLPLILKNGFGYSTGKANLFMFPPYAVAMVWMMACAWFNDRFQTRGPVMMFNCFLFVIGIAVMGWTKNPNTRYGGVFLGVMGICSNVPNQFGYQHANMVGQAKRALTLGMMVVGGAFGGIISGNIFQQKDAPNYYPALSICMAFQCITICLIAKNFWYFTKCNRKADRGELVIQGQPGFRYTL</sequence>
<dbReference type="RefSeq" id="XP_017996865.1">
    <property type="nucleotide sequence ID" value="XM_018146297.1"/>
</dbReference>
<dbReference type="GO" id="GO:0022857">
    <property type="term" value="F:transmembrane transporter activity"/>
    <property type="evidence" value="ECO:0007669"/>
    <property type="project" value="InterPro"/>
</dbReference>
<dbReference type="FunFam" id="1.20.1250.20:FF:000018">
    <property type="entry name" value="MFS transporter permease"/>
    <property type="match status" value="1"/>
</dbReference>
<dbReference type="GO" id="GO:0016020">
    <property type="term" value="C:membrane"/>
    <property type="evidence" value="ECO:0007669"/>
    <property type="project" value="UniProtKB-SubCell"/>
</dbReference>
<dbReference type="PANTHER" id="PTHR43791:SF3">
    <property type="entry name" value="MAJOR FACILITATOR SUPERFAMILY (MFS) PROFILE DOMAIN-CONTAINING PROTEIN"/>
    <property type="match status" value="1"/>
</dbReference>
<feature type="region of interest" description="Disordered" evidence="6">
    <location>
        <begin position="1"/>
        <end position="30"/>
    </location>
</feature>
<dbReference type="OrthoDB" id="3639251at2759"/>
<evidence type="ECO:0000313" key="9">
    <source>
        <dbReference type="EMBL" id="KPI36902.1"/>
    </source>
</evidence>
<keyword evidence="10" id="KW-1185">Reference proteome</keyword>
<dbReference type="Gene3D" id="1.20.1250.20">
    <property type="entry name" value="MFS general substrate transporter like domains"/>
    <property type="match status" value="2"/>
</dbReference>
<feature type="transmembrane region" description="Helical" evidence="7">
    <location>
        <begin position="204"/>
        <end position="222"/>
    </location>
</feature>
<dbReference type="PANTHER" id="PTHR43791">
    <property type="entry name" value="PERMEASE-RELATED"/>
    <property type="match status" value="1"/>
</dbReference>
<keyword evidence="3 7" id="KW-0812">Transmembrane</keyword>
<dbReference type="STRING" id="1664694.A0A0N1NWJ4"/>
<feature type="compositionally biased region" description="Basic and acidic residues" evidence="6">
    <location>
        <begin position="16"/>
        <end position="30"/>
    </location>
</feature>
<reference evidence="9 10" key="1">
    <citation type="submission" date="2015-06" db="EMBL/GenBank/DDBJ databases">
        <title>Draft genome of the ant-associated black yeast Phialophora attae CBS 131958.</title>
        <authorList>
            <person name="Moreno L.F."/>
            <person name="Stielow B.J."/>
            <person name="de Hoog S."/>
            <person name="Vicente V.A."/>
            <person name="Weiss V.A."/>
            <person name="de Vries M."/>
            <person name="Cruz L.M."/>
            <person name="Souza E.M."/>
        </authorList>
    </citation>
    <scope>NUCLEOTIDE SEQUENCE [LARGE SCALE GENOMIC DNA]</scope>
    <source>
        <strain evidence="9 10">CBS 131958</strain>
    </source>
</reference>
<feature type="transmembrane region" description="Helical" evidence="7">
    <location>
        <begin position="469"/>
        <end position="491"/>
    </location>
</feature>
<feature type="transmembrane region" description="Helical" evidence="7">
    <location>
        <begin position="316"/>
        <end position="338"/>
    </location>
</feature>
<organism evidence="9 10">
    <name type="scientific">Cyphellophora attinorum</name>
    <dbReference type="NCBI Taxonomy" id="1664694"/>
    <lineage>
        <taxon>Eukaryota</taxon>
        <taxon>Fungi</taxon>
        <taxon>Dikarya</taxon>
        <taxon>Ascomycota</taxon>
        <taxon>Pezizomycotina</taxon>
        <taxon>Eurotiomycetes</taxon>
        <taxon>Chaetothyriomycetidae</taxon>
        <taxon>Chaetothyriales</taxon>
        <taxon>Cyphellophoraceae</taxon>
        <taxon>Cyphellophora</taxon>
    </lineage>
</organism>
<evidence type="ECO:0000256" key="3">
    <source>
        <dbReference type="ARBA" id="ARBA00022692"/>
    </source>
</evidence>
<evidence type="ECO:0000259" key="8">
    <source>
        <dbReference type="PROSITE" id="PS50850"/>
    </source>
</evidence>
<keyword evidence="2" id="KW-0813">Transport</keyword>
<feature type="transmembrane region" description="Helical" evidence="7">
    <location>
        <begin position="381"/>
        <end position="398"/>
    </location>
</feature>
<feature type="transmembrane region" description="Helical" evidence="7">
    <location>
        <begin position="234"/>
        <end position="256"/>
    </location>
</feature>
<dbReference type="SUPFAM" id="SSF103473">
    <property type="entry name" value="MFS general substrate transporter"/>
    <property type="match status" value="1"/>
</dbReference>
<feature type="transmembrane region" description="Helical" evidence="7">
    <location>
        <begin position="171"/>
        <end position="192"/>
    </location>
</feature>
<protein>
    <submittedName>
        <fullName evidence="9">High-affinity nicotinic acid transporter</fullName>
    </submittedName>
</protein>
<feature type="transmembrane region" description="Helical" evidence="7">
    <location>
        <begin position="70"/>
        <end position="87"/>
    </location>
</feature>
<dbReference type="PROSITE" id="PS50850">
    <property type="entry name" value="MFS"/>
    <property type="match status" value="1"/>
</dbReference>
<dbReference type="Pfam" id="PF07690">
    <property type="entry name" value="MFS_1"/>
    <property type="match status" value="1"/>
</dbReference>
<evidence type="ECO:0000256" key="2">
    <source>
        <dbReference type="ARBA" id="ARBA00022448"/>
    </source>
</evidence>
<keyword evidence="4 7" id="KW-1133">Transmembrane helix</keyword>
<evidence type="ECO:0000313" key="10">
    <source>
        <dbReference type="Proteomes" id="UP000038010"/>
    </source>
</evidence>
<comment type="subcellular location">
    <subcellularLocation>
        <location evidence="1">Membrane</location>
        <topology evidence="1">Multi-pass membrane protein</topology>
    </subcellularLocation>
</comment>